<dbReference type="Proteomes" id="UP000516437">
    <property type="component" value="Chromosome 7"/>
</dbReference>
<gene>
    <name evidence="2" type="ORF">CJ030_MR7G027966</name>
</gene>
<feature type="region of interest" description="Disordered" evidence="1">
    <location>
        <begin position="39"/>
        <end position="58"/>
    </location>
</feature>
<dbReference type="AlphaFoldDB" id="A0A6A1UZN3"/>
<evidence type="ECO:0000256" key="1">
    <source>
        <dbReference type="SAM" id="MobiDB-lite"/>
    </source>
</evidence>
<protein>
    <submittedName>
        <fullName evidence="2">Uncharacterized protein</fullName>
    </submittedName>
</protein>
<proteinExistence type="predicted"/>
<sequence length="138" mass="15348">MVLSSQLPQRHIRFLFWRILELMLRKSYLSQSRQALSYSTSPKVTTPTSSPHSSAGSHLHPSLVPISFSSGHVATEFRGTTNKPTDSLIVREHLFPLLLAPNRQIWSRYALASSSTDNPGDQISLTRFSSLIVNGTTV</sequence>
<name>A0A6A1UZN3_9ROSI</name>
<evidence type="ECO:0000313" key="3">
    <source>
        <dbReference type="Proteomes" id="UP000516437"/>
    </source>
</evidence>
<organism evidence="2 3">
    <name type="scientific">Morella rubra</name>
    <name type="common">Chinese bayberry</name>
    <dbReference type="NCBI Taxonomy" id="262757"/>
    <lineage>
        <taxon>Eukaryota</taxon>
        <taxon>Viridiplantae</taxon>
        <taxon>Streptophyta</taxon>
        <taxon>Embryophyta</taxon>
        <taxon>Tracheophyta</taxon>
        <taxon>Spermatophyta</taxon>
        <taxon>Magnoliopsida</taxon>
        <taxon>eudicotyledons</taxon>
        <taxon>Gunneridae</taxon>
        <taxon>Pentapetalae</taxon>
        <taxon>rosids</taxon>
        <taxon>fabids</taxon>
        <taxon>Fagales</taxon>
        <taxon>Myricaceae</taxon>
        <taxon>Morella</taxon>
    </lineage>
</organism>
<reference evidence="2 3" key="1">
    <citation type="journal article" date="2019" name="Plant Biotechnol. J.">
        <title>The red bayberry genome and genetic basis of sex determination.</title>
        <authorList>
            <person name="Jia H.M."/>
            <person name="Jia H.J."/>
            <person name="Cai Q.L."/>
            <person name="Wang Y."/>
            <person name="Zhao H.B."/>
            <person name="Yang W.F."/>
            <person name="Wang G.Y."/>
            <person name="Li Y.H."/>
            <person name="Zhan D.L."/>
            <person name="Shen Y.T."/>
            <person name="Niu Q.F."/>
            <person name="Chang L."/>
            <person name="Qiu J."/>
            <person name="Zhao L."/>
            <person name="Xie H.B."/>
            <person name="Fu W.Y."/>
            <person name="Jin J."/>
            <person name="Li X.W."/>
            <person name="Jiao Y."/>
            <person name="Zhou C.C."/>
            <person name="Tu T."/>
            <person name="Chai C.Y."/>
            <person name="Gao J.L."/>
            <person name="Fan L.J."/>
            <person name="van de Weg E."/>
            <person name="Wang J.Y."/>
            <person name="Gao Z.S."/>
        </authorList>
    </citation>
    <scope>NUCLEOTIDE SEQUENCE [LARGE SCALE GENOMIC DNA]</scope>
    <source>
        <tissue evidence="2">Leaves</tissue>
    </source>
</reference>
<evidence type="ECO:0000313" key="2">
    <source>
        <dbReference type="EMBL" id="KAB1205849.1"/>
    </source>
</evidence>
<accession>A0A6A1UZN3</accession>
<dbReference type="EMBL" id="RXIC02000025">
    <property type="protein sequence ID" value="KAB1205849.1"/>
    <property type="molecule type" value="Genomic_DNA"/>
</dbReference>
<keyword evidence="3" id="KW-1185">Reference proteome</keyword>
<comment type="caution">
    <text evidence="2">The sequence shown here is derived from an EMBL/GenBank/DDBJ whole genome shotgun (WGS) entry which is preliminary data.</text>
</comment>